<sequence length="34" mass="4038">MLPKLSSIFLEARSRAFKSEIQKRWVLLIGHWVP</sequence>
<protein>
    <submittedName>
        <fullName evidence="1">Uncharacterized protein</fullName>
    </submittedName>
</protein>
<dbReference type="AlphaFoldDB" id="A0A834U175"/>
<proteinExistence type="predicted"/>
<evidence type="ECO:0000313" key="1">
    <source>
        <dbReference type="EMBL" id="KAF7827669.1"/>
    </source>
</evidence>
<comment type="caution">
    <text evidence="1">The sequence shown here is derived from an EMBL/GenBank/DDBJ whole genome shotgun (WGS) entry which is preliminary data.</text>
</comment>
<gene>
    <name evidence="1" type="ORF">G2W53_018833</name>
</gene>
<accession>A0A834U175</accession>
<dbReference type="EMBL" id="JAAIUW010000006">
    <property type="protein sequence ID" value="KAF7827669.1"/>
    <property type="molecule type" value="Genomic_DNA"/>
</dbReference>
<evidence type="ECO:0000313" key="2">
    <source>
        <dbReference type="Proteomes" id="UP000634136"/>
    </source>
</evidence>
<keyword evidence="2" id="KW-1185">Reference proteome</keyword>
<dbReference type="Proteomes" id="UP000634136">
    <property type="component" value="Unassembled WGS sequence"/>
</dbReference>
<reference evidence="1" key="1">
    <citation type="submission" date="2020-09" db="EMBL/GenBank/DDBJ databases">
        <title>Genome-Enabled Discovery of Anthraquinone Biosynthesis in Senna tora.</title>
        <authorList>
            <person name="Kang S.-H."/>
            <person name="Pandey R.P."/>
            <person name="Lee C.-M."/>
            <person name="Sim J.-S."/>
            <person name="Jeong J.-T."/>
            <person name="Choi B.-S."/>
            <person name="Jung M."/>
            <person name="Ginzburg D."/>
            <person name="Zhao K."/>
            <person name="Won S.Y."/>
            <person name="Oh T.-J."/>
            <person name="Yu Y."/>
            <person name="Kim N.-H."/>
            <person name="Lee O.R."/>
            <person name="Lee T.-H."/>
            <person name="Bashyal P."/>
            <person name="Kim T.-S."/>
            <person name="Lee W.-H."/>
            <person name="Kawkins C."/>
            <person name="Kim C.-K."/>
            <person name="Kim J.S."/>
            <person name="Ahn B.O."/>
            <person name="Rhee S.Y."/>
            <person name="Sohng J.K."/>
        </authorList>
    </citation>
    <scope>NUCLEOTIDE SEQUENCE</scope>
    <source>
        <tissue evidence="1">Leaf</tissue>
    </source>
</reference>
<name>A0A834U175_9FABA</name>
<organism evidence="1 2">
    <name type="scientific">Senna tora</name>
    <dbReference type="NCBI Taxonomy" id="362788"/>
    <lineage>
        <taxon>Eukaryota</taxon>
        <taxon>Viridiplantae</taxon>
        <taxon>Streptophyta</taxon>
        <taxon>Embryophyta</taxon>
        <taxon>Tracheophyta</taxon>
        <taxon>Spermatophyta</taxon>
        <taxon>Magnoliopsida</taxon>
        <taxon>eudicotyledons</taxon>
        <taxon>Gunneridae</taxon>
        <taxon>Pentapetalae</taxon>
        <taxon>rosids</taxon>
        <taxon>fabids</taxon>
        <taxon>Fabales</taxon>
        <taxon>Fabaceae</taxon>
        <taxon>Caesalpinioideae</taxon>
        <taxon>Cassia clade</taxon>
        <taxon>Senna</taxon>
    </lineage>
</organism>